<keyword evidence="1 5" id="KW-0489">Methyltransferase</keyword>
<keyword evidence="2 5" id="KW-0808">Transferase</keyword>
<dbReference type="SUPFAM" id="SSF53335">
    <property type="entry name" value="S-adenosyl-L-methionine-dependent methyltransferases"/>
    <property type="match status" value="1"/>
</dbReference>
<evidence type="ECO:0000256" key="1">
    <source>
        <dbReference type="ARBA" id="ARBA00022603"/>
    </source>
</evidence>
<evidence type="ECO:0000259" key="4">
    <source>
        <dbReference type="PROSITE" id="PS50123"/>
    </source>
</evidence>
<dbReference type="CDD" id="cd02440">
    <property type="entry name" value="AdoMet_MTases"/>
    <property type="match status" value="1"/>
</dbReference>
<evidence type="ECO:0000313" key="5">
    <source>
        <dbReference type="EMBL" id="RIV19005.1"/>
    </source>
</evidence>
<evidence type="ECO:0000313" key="6">
    <source>
        <dbReference type="Proteomes" id="UP000283523"/>
    </source>
</evidence>
<dbReference type="OrthoDB" id="9804312at2"/>
<dbReference type="GO" id="GO:0032259">
    <property type="term" value="P:methylation"/>
    <property type="evidence" value="ECO:0007669"/>
    <property type="project" value="UniProtKB-KW"/>
</dbReference>
<dbReference type="PANTHER" id="PTHR43464">
    <property type="entry name" value="METHYLTRANSFERASE"/>
    <property type="match status" value="1"/>
</dbReference>
<comment type="caution">
    <text evidence="5">The sequence shown here is derived from an EMBL/GenBank/DDBJ whole genome shotgun (WGS) entry which is preliminary data.</text>
</comment>
<dbReference type="EMBL" id="QXED01000009">
    <property type="protein sequence ID" value="RIV19005.1"/>
    <property type="molecule type" value="Genomic_DNA"/>
</dbReference>
<reference evidence="5 6" key="1">
    <citation type="submission" date="2018-08" db="EMBL/GenBank/DDBJ databases">
        <title>Fibrisoma montanum sp. nov., isolated from Danxia mountain soil.</title>
        <authorList>
            <person name="Huang Y."/>
        </authorList>
    </citation>
    <scope>NUCLEOTIDE SEQUENCE [LARGE SCALE GENOMIC DNA]</scope>
    <source>
        <strain evidence="5 6">HYT19</strain>
    </source>
</reference>
<gene>
    <name evidence="5" type="ORF">DYU11_26255</name>
</gene>
<dbReference type="RefSeq" id="WP_119670716.1">
    <property type="nucleotide sequence ID" value="NZ_QXED01000009.1"/>
</dbReference>
<dbReference type="InterPro" id="IPR000780">
    <property type="entry name" value="CheR_MeTrfase"/>
</dbReference>
<proteinExistence type="predicted"/>
<keyword evidence="3" id="KW-0949">S-adenosyl-L-methionine</keyword>
<dbReference type="PROSITE" id="PS50123">
    <property type="entry name" value="CHER"/>
    <property type="match status" value="1"/>
</dbReference>
<dbReference type="InterPro" id="IPR029063">
    <property type="entry name" value="SAM-dependent_MTases_sf"/>
</dbReference>
<evidence type="ECO:0000256" key="3">
    <source>
        <dbReference type="ARBA" id="ARBA00022691"/>
    </source>
</evidence>
<name>A0A418M084_9BACT</name>
<dbReference type="AlphaFoldDB" id="A0A418M084"/>
<evidence type="ECO:0000256" key="2">
    <source>
        <dbReference type="ARBA" id="ARBA00022679"/>
    </source>
</evidence>
<protein>
    <submittedName>
        <fullName evidence="5">Class I SAM-dependent methyltransferase</fullName>
    </submittedName>
</protein>
<dbReference type="Gene3D" id="3.40.50.150">
    <property type="entry name" value="Vaccinia Virus protein VP39"/>
    <property type="match status" value="1"/>
</dbReference>
<sequence>MFDKRDEYEKMFRLEQRLWWYRILHESVEQALRRHFGQRRNIHILDAGCGTGGLLDFLRRAGYEHLQGVDGSADAVAFCHERGLNVTRVNLNELAAYAPRQQVDAIVCNDVFCYFDDPALTRLLTEFARRLRPGGLLISNNNAFNVFRGQHDLAVGSTRRFVRADFEQLLPTAGLALQSATYWSLALSPLILAIRQWQNLQLRLGWRTADAPGSDVYFPGEVVNEALYRVVKVERRVLPRTPFGSSLFITVGRQPKRP</sequence>
<feature type="domain" description="CheR-type methyltransferase" evidence="4">
    <location>
        <begin position="90"/>
        <end position="138"/>
    </location>
</feature>
<dbReference type="PANTHER" id="PTHR43464:SF19">
    <property type="entry name" value="UBIQUINONE BIOSYNTHESIS O-METHYLTRANSFERASE, MITOCHONDRIAL"/>
    <property type="match status" value="1"/>
</dbReference>
<dbReference type="InterPro" id="IPR041698">
    <property type="entry name" value="Methyltransf_25"/>
</dbReference>
<dbReference type="GO" id="GO:0008757">
    <property type="term" value="F:S-adenosylmethionine-dependent methyltransferase activity"/>
    <property type="evidence" value="ECO:0007669"/>
    <property type="project" value="InterPro"/>
</dbReference>
<dbReference type="Pfam" id="PF13649">
    <property type="entry name" value="Methyltransf_25"/>
    <property type="match status" value="1"/>
</dbReference>
<dbReference type="Proteomes" id="UP000283523">
    <property type="component" value="Unassembled WGS sequence"/>
</dbReference>
<accession>A0A418M084</accession>
<organism evidence="5 6">
    <name type="scientific">Fibrisoma montanum</name>
    <dbReference type="NCBI Taxonomy" id="2305895"/>
    <lineage>
        <taxon>Bacteria</taxon>
        <taxon>Pseudomonadati</taxon>
        <taxon>Bacteroidota</taxon>
        <taxon>Cytophagia</taxon>
        <taxon>Cytophagales</taxon>
        <taxon>Spirosomataceae</taxon>
        <taxon>Fibrisoma</taxon>
    </lineage>
</organism>
<keyword evidence="6" id="KW-1185">Reference proteome</keyword>